<sequence>MHPPELKDSPTPLNPEYIPLVVDWSLQLLSLIKFFHSRDILCGHPGARFLTSDLSLCVVGFLYATFEDGYGSSLRFPEPWDKGWDEDQEGEPTMARDLDDWATIVQIWWTGDWWSRWKDLRPPMSVPEFPRAYDGITGAEILKKCRYRRYDDAEVLWSEYTACLRDAGFVLDGDGLKEFDTSQFLKSKEGQDEDEEEDSHDHTKATNSCPLNGEDNQT</sequence>
<feature type="compositionally biased region" description="Polar residues" evidence="1">
    <location>
        <begin position="205"/>
        <end position="218"/>
    </location>
</feature>
<keyword evidence="3" id="KW-1185">Reference proteome</keyword>
<dbReference type="AlphaFoldDB" id="A0A6A6TYQ3"/>
<accession>A0A6A6TYQ3</accession>
<evidence type="ECO:0000313" key="3">
    <source>
        <dbReference type="Proteomes" id="UP000799302"/>
    </source>
</evidence>
<proteinExistence type="predicted"/>
<gene>
    <name evidence="2" type="ORF">BT63DRAFT_112348</name>
</gene>
<organism evidence="2 3">
    <name type="scientific">Microthyrium microscopicum</name>
    <dbReference type="NCBI Taxonomy" id="703497"/>
    <lineage>
        <taxon>Eukaryota</taxon>
        <taxon>Fungi</taxon>
        <taxon>Dikarya</taxon>
        <taxon>Ascomycota</taxon>
        <taxon>Pezizomycotina</taxon>
        <taxon>Dothideomycetes</taxon>
        <taxon>Dothideomycetes incertae sedis</taxon>
        <taxon>Microthyriales</taxon>
        <taxon>Microthyriaceae</taxon>
        <taxon>Microthyrium</taxon>
    </lineage>
</organism>
<evidence type="ECO:0008006" key="4">
    <source>
        <dbReference type="Google" id="ProtNLM"/>
    </source>
</evidence>
<reference evidence="2" key="1">
    <citation type="journal article" date="2020" name="Stud. Mycol.">
        <title>101 Dothideomycetes genomes: a test case for predicting lifestyles and emergence of pathogens.</title>
        <authorList>
            <person name="Haridas S."/>
            <person name="Albert R."/>
            <person name="Binder M."/>
            <person name="Bloem J."/>
            <person name="Labutti K."/>
            <person name="Salamov A."/>
            <person name="Andreopoulos B."/>
            <person name="Baker S."/>
            <person name="Barry K."/>
            <person name="Bills G."/>
            <person name="Bluhm B."/>
            <person name="Cannon C."/>
            <person name="Castanera R."/>
            <person name="Culley D."/>
            <person name="Daum C."/>
            <person name="Ezra D."/>
            <person name="Gonzalez J."/>
            <person name="Henrissat B."/>
            <person name="Kuo A."/>
            <person name="Liang C."/>
            <person name="Lipzen A."/>
            <person name="Lutzoni F."/>
            <person name="Magnuson J."/>
            <person name="Mondo S."/>
            <person name="Nolan M."/>
            <person name="Ohm R."/>
            <person name="Pangilinan J."/>
            <person name="Park H.-J."/>
            <person name="Ramirez L."/>
            <person name="Alfaro M."/>
            <person name="Sun H."/>
            <person name="Tritt A."/>
            <person name="Yoshinaga Y."/>
            <person name="Zwiers L.-H."/>
            <person name="Turgeon B."/>
            <person name="Goodwin S."/>
            <person name="Spatafora J."/>
            <person name="Crous P."/>
            <person name="Grigoriev I."/>
        </authorList>
    </citation>
    <scope>NUCLEOTIDE SEQUENCE</scope>
    <source>
        <strain evidence="2">CBS 115976</strain>
    </source>
</reference>
<evidence type="ECO:0000313" key="2">
    <source>
        <dbReference type="EMBL" id="KAF2663804.1"/>
    </source>
</evidence>
<dbReference type="EMBL" id="MU004244">
    <property type="protein sequence ID" value="KAF2663804.1"/>
    <property type="molecule type" value="Genomic_DNA"/>
</dbReference>
<evidence type="ECO:0000256" key="1">
    <source>
        <dbReference type="SAM" id="MobiDB-lite"/>
    </source>
</evidence>
<feature type="region of interest" description="Disordered" evidence="1">
    <location>
        <begin position="182"/>
        <end position="218"/>
    </location>
</feature>
<dbReference type="OrthoDB" id="1668230at2759"/>
<protein>
    <recommendedName>
        <fullName evidence="4">Protein kinase domain-containing protein</fullName>
    </recommendedName>
</protein>
<dbReference type="Proteomes" id="UP000799302">
    <property type="component" value="Unassembled WGS sequence"/>
</dbReference>
<name>A0A6A6TYQ3_9PEZI</name>